<dbReference type="EMBL" id="SJKD01000001">
    <property type="protein sequence ID" value="TCC52733.1"/>
    <property type="molecule type" value="Genomic_DNA"/>
</dbReference>
<gene>
    <name evidence="1" type="ORF">E0H75_02980</name>
</gene>
<dbReference type="GO" id="GO:0003824">
    <property type="term" value="F:catalytic activity"/>
    <property type="evidence" value="ECO:0007669"/>
    <property type="project" value="InterPro"/>
</dbReference>
<name>A0A4R0JYR1_9ACTN</name>
<comment type="caution">
    <text evidence="1">The sequence shown here is derived from an EMBL/GenBank/DDBJ whole genome shotgun (WGS) entry which is preliminary data.</text>
</comment>
<evidence type="ECO:0000313" key="2">
    <source>
        <dbReference type="Proteomes" id="UP000293342"/>
    </source>
</evidence>
<dbReference type="Proteomes" id="UP000293342">
    <property type="component" value="Unassembled WGS sequence"/>
</dbReference>
<dbReference type="RefSeq" id="WP_131511467.1">
    <property type="nucleotide sequence ID" value="NZ_SJKD01000001.1"/>
</dbReference>
<dbReference type="Gene3D" id="2.70.98.10">
    <property type="match status" value="1"/>
</dbReference>
<keyword evidence="2" id="KW-1185">Reference proteome</keyword>
<dbReference type="GO" id="GO:0030246">
    <property type="term" value="F:carbohydrate binding"/>
    <property type="evidence" value="ECO:0007669"/>
    <property type="project" value="InterPro"/>
</dbReference>
<dbReference type="SUPFAM" id="SSF74650">
    <property type="entry name" value="Galactose mutarotase-like"/>
    <property type="match status" value="1"/>
</dbReference>
<organism evidence="1 2">
    <name type="scientific">Kribbella capetownensis</name>
    <dbReference type="NCBI Taxonomy" id="1572659"/>
    <lineage>
        <taxon>Bacteria</taxon>
        <taxon>Bacillati</taxon>
        <taxon>Actinomycetota</taxon>
        <taxon>Actinomycetes</taxon>
        <taxon>Propionibacteriales</taxon>
        <taxon>Kribbellaceae</taxon>
        <taxon>Kribbella</taxon>
    </lineage>
</organism>
<dbReference type="AlphaFoldDB" id="A0A4R0JYR1"/>
<dbReference type="InterPro" id="IPR011013">
    <property type="entry name" value="Gal_mutarotase_sf_dom"/>
</dbReference>
<dbReference type="InterPro" id="IPR014718">
    <property type="entry name" value="GH-type_carb-bd"/>
</dbReference>
<accession>A0A4R0JYR1</accession>
<proteinExistence type="predicted"/>
<reference evidence="1 2" key="1">
    <citation type="submission" date="2019-02" db="EMBL/GenBank/DDBJ databases">
        <title>Kribbella capetownensis sp. nov. and Kribbella speibonae sp. nov., isolated from soil.</title>
        <authorList>
            <person name="Curtis S.M."/>
            <person name="Norton I."/>
            <person name="Everest G.J."/>
            <person name="Meyers P.R."/>
        </authorList>
    </citation>
    <scope>NUCLEOTIDE SEQUENCE [LARGE SCALE GENOMIC DNA]</scope>
    <source>
        <strain evidence="1 2">YM53</strain>
    </source>
</reference>
<dbReference type="GO" id="GO:0005975">
    <property type="term" value="P:carbohydrate metabolic process"/>
    <property type="evidence" value="ECO:0007669"/>
    <property type="project" value="InterPro"/>
</dbReference>
<dbReference type="OrthoDB" id="2528227at2"/>
<sequence length="312" mass="33957">MSTSPRLSTEWSLAGQQAVILENAETRVVVLPGLGGKVVSIVDKRVDAELLWRNDRVPVRPAAFGSGYDDQFLGGWDELYPNDEPEELAREPVPDHGELWAVPWQWSSGSDPGQVWLELNVRGAVTGTEVTKRLTLGAGPDLIADYRIANTGRTDQPFLWKSHVAVELRSDTVVDLAAGDVLMHEFGDPRVRPDGGSFTWPWASGHDLRTLPDTSSRGVSEFLIATTLERGECGVRHPSAGTGLRLSWDRADLPSCWLFASYGGGWRGLDVLVLEPCTGHPLSVNDGVAAGTHQILPAGATKSWQLTAHLIR</sequence>
<protein>
    <submittedName>
        <fullName evidence="1">DUF5107 domain-containing protein</fullName>
    </submittedName>
</protein>
<evidence type="ECO:0000313" key="1">
    <source>
        <dbReference type="EMBL" id="TCC52733.1"/>
    </source>
</evidence>